<dbReference type="EMBL" id="BMAV01026077">
    <property type="protein sequence ID" value="GFS47118.1"/>
    <property type="molecule type" value="Genomic_DNA"/>
</dbReference>
<comment type="caution">
    <text evidence="1">The sequence shown here is derived from an EMBL/GenBank/DDBJ whole genome shotgun (WGS) entry which is preliminary data.</text>
</comment>
<dbReference type="SUPFAM" id="SSF56219">
    <property type="entry name" value="DNase I-like"/>
    <property type="match status" value="1"/>
</dbReference>
<name>A0A8X6IID4_9ARAC</name>
<evidence type="ECO:0000313" key="1">
    <source>
        <dbReference type="EMBL" id="GFS47118.1"/>
    </source>
</evidence>
<evidence type="ECO:0000313" key="2">
    <source>
        <dbReference type="Proteomes" id="UP000886998"/>
    </source>
</evidence>
<reference evidence="1" key="1">
    <citation type="submission" date="2020-08" db="EMBL/GenBank/DDBJ databases">
        <title>Multicomponent nature underlies the extraordinary mechanical properties of spider dragline silk.</title>
        <authorList>
            <person name="Kono N."/>
            <person name="Nakamura H."/>
            <person name="Mori M."/>
            <person name="Yoshida Y."/>
            <person name="Ohtoshi R."/>
            <person name="Malay A.D."/>
            <person name="Moran D.A.P."/>
            <person name="Tomita M."/>
            <person name="Numata K."/>
            <person name="Arakawa K."/>
        </authorList>
    </citation>
    <scope>NUCLEOTIDE SEQUENCE</scope>
</reference>
<evidence type="ECO:0008006" key="3">
    <source>
        <dbReference type="Google" id="ProtNLM"/>
    </source>
</evidence>
<gene>
    <name evidence="1" type="ORF">TNIN_266131</name>
</gene>
<accession>A0A8X6IID4</accession>
<dbReference type="Gene3D" id="3.60.10.10">
    <property type="entry name" value="Endonuclease/exonuclease/phosphatase"/>
    <property type="match status" value="1"/>
</dbReference>
<dbReference type="InterPro" id="IPR036691">
    <property type="entry name" value="Endo/exonu/phosph_ase_sf"/>
</dbReference>
<organism evidence="1 2">
    <name type="scientific">Trichonephila inaurata madagascariensis</name>
    <dbReference type="NCBI Taxonomy" id="2747483"/>
    <lineage>
        <taxon>Eukaryota</taxon>
        <taxon>Metazoa</taxon>
        <taxon>Ecdysozoa</taxon>
        <taxon>Arthropoda</taxon>
        <taxon>Chelicerata</taxon>
        <taxon>Arachnida</taxon>
        <taxon>Araneae</taxon>
        <taxon>Araneomorphae</taxon>
        <taxon>Entelegynae</taxon>
        <taxon>Araneoidea</taxon>
        <taxon>Nephilidae</taxon>
        <taxon>Trichonephila</taxon>
        <taxon>Trichonephila inaurata</taxon>
    </lineage>
</organism>
<sequence>MRRFQRPPHSLGYLHDNSRGLHIKNLINNTDIDLLAPDTPTRFGYNSASPIDFALTRNFYRDSSIISLPELSSDHNPLILNFQTTIQFNFPTRNDSTN</sequence>
<protein>
    <recommendedName>
        <fullName evidence="3">Endonuclease/exonuclease/phosphatase domain-containing protein</fullName>
    </recommendedName>
</protein>
<proteinExistence type="predicted"/>
<dbReference type="OrthoDB" id="6436752at2759"/>
<dbReference type="Proteomes" id="UP000886998">
    <property type="component" value="Unassembled WGS sequence"/>
</dbReference>
<keyword evidence="2" id="KW-1185">Reference proteome</keyword>
<dbReference type="AlphaFoldDB" id="A0A8X6IID4"/>